<sequence length="493" mass="51962">MSVTQLTPALAPADVWRNKIYSGGWKTGGGGTIPVTEKATGVELGSIGCASAADVSAAAAIATDAQRAWAATPGPQRGDVLREVARLLEVHKEEIAVQIVRETGSIRPKGQLEVKLAIREILEAAALGSQPTGMITTSDVKERHSVARRIPMGVVGVITPWNSPFILAARAIAPALATGNAVLLKPDPQSPVSGGVLYARLFEAAGLPEGLFHVLPGAAETGDALVRDPLVNMISFTGSTRVGQAIGAVAGGLLKRTSLELGGKNPYIVLDDVNVDAAASAGAWGSFLHQGQVCMSAGRHLVHERIADAYIESLVRRTKALSVGDPFKGNVHLGPIINERQAENVDRIVAESVSKGAKLLAGGTRDGLFFNPTVLVDVAPGMPAFEEEIFGPVAAVTVFRNDDEAVTLANQNRYGLVAAVASSDLRRAQRIADRLHAGIVHINDQTVMHEVFGPMGGLGLSGNGHNYSTLTNIDQFTEWQWVTSRDELPAYPF</sequence>
<gene>
    <name evidence="7" type="primary">xylC_1</name>
    <name evidence="7" type="ORF">LMG24238_01776</name>
</gene>
<dbReference type="InterPro" id="IPR029510">
    <property type="entry name" value="Ald_DH_CS_GLU"/>
</dbReference>
<evidence type="ECO:0000313" key="7">
    <source>
        <dbReference type="EMBL" id="CAB3664805.1"/>
    </source>
</evidence>
<evidence type="ECO:0000256" key="3">
    <source>
        <dbReference type="ARBA" id="ARBA00023027"/>
    </source>
</evidence>
<dbReference type="FunFam" id="3.40.309.10:FF:000009">
    <property type="entry name" value="Aldehyde dehydrogenase A"/>
    <property type="match status" value="1"/>
</dbReference>
<dbReference type="InterPro" id="IPR016162">
    <property type="entry name" value="Ald_DH_N"/>
</dbReference>
<organism evidence="7 8">
    <name type="scientific">Paraburkholderia sediminicola</name>
    <dbReference type="NCBI Taxonomy" id="458836"/>
    <lineage>
        <taxon>Bacteria</taxon>
        <taxon>Pseudomonadati</taxon>
        <taxon>Pseudomonadota</taxon>
        <taxon>Betaproteobacteria</taxon>
        <taxon>Burkholderiales</taxon>
        <taxon>Burkholderiaceae</taxon>
        <taxon>Paraburkholderia</taxon>
    </lineage>
</organism>
<keyword evidence="3" id="KW-0520">NAD</keyword>
<dbReference type="InterPro" id="IPR015590">
    <property type="entry name" value="Aldehyde_DH_dom"/>
</dbReference>
<dbReference type="EMBL" id="CADIKC010000002">
    <property type="protein sequence ID" value="CAB3664805.1"/>
    <property type="molecule type" value="Genomic_DNA"/>
</dbReference>
<dbReference type="SUPFAM" id="SSF53720">
    <property type="entry name" value="ALDH-like"/>
    <property type="match status" value="1"/>
</dbReference>
<dbReference type="AlphaFoldDB" id="A0A6J5ADT4"/>
<evidence type="ECO:0000256" key="5">
    <source>
        <dbReference type="RuleBase" id="RU003345"/>
    </source>
</evidence>
<comment type="similarity">
    <text evidence="1 5">Belongs to the aldehyde dehydrogenase family.</text>
</comment>
<dbReference type="PANTHER" id="PTHR42986">
    <property type="entry name" value="BENZALDEHYDE DEHYDROGENASE YFMT"/>
    <property type="match status" value="1"/>
</dbReference>
<proteinExistence type="inferred from homology"/>
<dbReference type="EC" id="1.2.1.28" evidence="7"/>
<dbReference type="InterPro" id="IPR016161">
    <property type="entry name" value="Ald_DH/histidinol_DH"/>
</dbReference>
<evidence type="ECO:0000259" key="6">
    <source>
        <dbReference type="Pfam" id="PF00171"/>
    </source>
</evidence>
<evidence type="ECO:0000256" key="2">
    <source>
        <dbReference type="ARBA" id="ARBA00023002"/>
    </source>
</evidence>
<keyword evidence="8" id="KW-1185">Reference proteome</keyword>
<dbReference type="Gene3D" id="3.40.309.10">
    <property type="entry name" value="Aldehyde Dehydrogenase, Chain A, domain 2"/>
    <property type="match status" value="1"/>
</dbReference>
<dbReference type="InterPro" id="IPR016163">
    <property type="entry name" value="Ald_DH_C"/>
</dbReference>
<accession>A0A6J5ADT4</accession>
<name>A0A6J5ADT4_9BURK</name>
<feature type="active site" evidence="4">
    <location>
        <position position="260"/>
    </location>
</feature>
<protein>
    <submittedName>
        <fullName evidence="7">Benzaldehyde dehydrogenase [NAD(+)]</fullName>
        <ecNumber evidence="7">1.2.1.28</ecNumber>
    </submittedName>
</protein>
<evidence type="ECO:0000256" key="4">
    <source>
        <dbReference type="PROSITE-ProRule" id="PRU10007"/>
    </source>
</evidence>
<dbReference type="Gene3D" id="3.40.605.10">
    <property type="entry name" value="Aldehyde Dehydrogenase, Chain A, domain 1"/>
    <property type="match status" value="1"/>
</dbReference>
<evidence type="ECO:0000256" key="1">
    <source>
        <dbReference type="ARBA" id="ARBA00009986"/>
    </source>
</evidence>
<dbReference type="GO" id="GO:0018479">
    <property type="term" value="F:benzaldehyde dehydrogenase (NAD+) activity"/>
    <property type="evidence" value="ECO:0007669"/>
    <property type="project" value="UniProtKB-EC"/>
</dbReference>
<feature type="domain" description="Aldehyde dehydrogenase" evidence="6">
    <location>
        <begin position="25"/>
        <end position="482"/>
    </location>
</feature>
<keyword evidence="2 5" id="KW-0560">Oxidoreductase</keyword>
<dbReference type="Pfam" id="PF00171">
    <property type="entry name" value="Aldedh"/>
    <property type="match status" value="1"/>
</dbReference>
<dbReference type="PROSITE" id="PS00687">
    <property type="entry name" value="ALDEHYDE_DEHYDR_GLU"/>
    <property type="match status" value="1"/>
</dbReference>
<evidence type="ECO:0000313" key="8">
    <source>
        <dbReference type="Proteomes" id="UP000494255"/>
    </source>
</evidence>
<dbReference type="PANTHER" id="PTHR42986:SF1">
    <property type="entry name" value="BENZALDEHYDE DEHYDROGENASE YFMT"/>
    <property type="match status" value="1"/>
</dbReference>
<reference evidence="7 8" key="1">
    <citation type="submission" date="2020-04" db="EMBL/GenBank/DDBJ databases">
        <authorList>
            <person name="De Canck E."/>
        </authorList>
    </citation>
    <scope>NUCLEOTIDE SEQUENCE [LARGE SCALE GENOMIC DNA]</scope>
    <source>
        <strain evidence="7 8">LMG 24238</strain>
    </source>
</reference>
<dbReference type="Proteomes" id="UP000494255">
    <property type="component" value="Unassembled WGS sequence"/>
</dbReference>